<dbReference type="Proteomes" id="UP000244948">
    <property type="component" value="Unassembled WGS sequence"/>
</dbReference>
<sequence length="174" mass="20319">MNREERGEGRVKHFRRLLIACTLLLTGCSSVMHSQNEAMDHYRSIILEEAKLDAKERERLYQTEGWYQEKVWQKGSNREEIRLTPEASALRTRDFVECLDAANAIESGISERMGGRDPIQVIHGRATVEVCMVSRGYHLLPYTTPLICETDHYDVLPVCHFARHEILNYRDQWR</sequence>
<organism evidence="1 2">
    <name type="scientific">Ignatzschineria indica</name>
    <dbReference type="NCBI Taxonomy" id="472583"/>
    <lineage>
        <taxon>Bacteria</taxon>
        <taxon>Pseudomonadati</taxon>
        <taxon>Pseudomonadota</taxon>
        <taxon>Gammaproteobacteria</taxon>
        <taxon>Cardiobacteriales</taxon>
        <taxon>Ignatzschineriaceae</taxon>
        <taxon>Ignatzschineria</taxon>
    </lineage>
</organism>
<gene>
    <name evidence="1" type="ORF">DC082_01845</name>
</gene>
<dbReference type="AlphaFoldDB" id="A0A2U2AM78"/>
<dbReference type="RefSeq" id="WP_109235509.1">
    <property type="nucleotide sequence ID" value="NZ_BMXZ01000001.1"/>
</dbReference>
<dbReference type="PROSITE" id="PS51257">
    <property type="entry name" value="PROKAR_LIPOPROTEIN"/>
    <property type="match status" value="1"/>
</dbReference>
<evidence type="ECO:0008006" key="3">
    <source>
        <dbReference type="Google" id="ProtNLM"/>
    </source>
</evidence>
<evidence type="ECO:0000313" key="2">
    <source>
        <dbReference type="Proteomes" id="UP000244948"/>
    </source>
</evidence>
<evidence type="ECO:0000313" key="1">
    <source>
        <dbReference type="EMBL" id="PWD84309.1"/>
    </source>
</evidence>
<comment type="caution">
    <text evidence="1">The sequence shown here is derived from an EMBL/GenBank/DDBJ whole genome shotgun (WGS) entry which is preliminary data.</text>
</comment>
<dbReference type="EMBL" id="QEWR01000002">
    <property type="protein sequence ID" value="PWD84309.1"/>
    <property type="molecule type" value="Genomic_DNA"/>
</dbReference>
<name>A0A2U2AM78_9GAMM</name>
<keyword evidence="2" id="KW-1185">Reference proteome</keyword>
<protein>
    <recommendedName>
        <fullName evidence="3">Lipoprotein</fullName>
    </recommendedName>
</protein>
<reference evidence="1 2" key="1">
    <citation type="journal article" date="2018" name="Genome Announc.">
        <title>Ignatzschineria cameli sp. nov., isolated from necrotic foot tissue of dromedaries (Camelus dromedarius) and associated maggots (Wohlfahrtia species) in Dubai.</title>
        <authorList>
            <person name="Tsang C.C."/>
            <person name="Tang J.Y."/>
            <person name="Fong J.Y."/>
            <person name="Kinne J."/>
            <person name="Lee H.H."/>
            <person name="Joseph M."/>
            <person name="Jose S."/>
            <person name="Schuster R.K."/>
            <person name="Tang Y."/>
            <person name="Sivakumar S."/>
            <person name="Chen J.H."/>
            <person name="Teng J.L."/>
            <person name="Lau S.K."/>
            <person name="Wernery U."/>
            <person name="Woo P.C."/>
        </authorList>
    </citation>
    <scope>NUCLEOTIDE SEQUENCE [LARGE SCALE GENOMIC DNA]</scope>
    <source>
        <strain evidence="1 2">KCTC 22643</strain>
    </source>
</reference>
<accession>A0A2U2AM78</accession>
<proteinExistence type="predicted"/>